<organism evidence="2 3">
    <name type="scientific">Methylocystis hirsuta</name>
    <dbReference type="NCBI Taxonomy" id="369798"/>
    <lineage>
        <taxon>Bacteria</taxon>
        <taxon>Pseudomonadati</taxon>
        <taxon>Pseudomonadota</taxon>
        <taxon>Alphaproteobacteria</taxon>
        <taxon>Hyphomicrobiales</taxon>
        <taxon>Methylocystaceae</taxon>
        <taxon>Methylocystis</taxon>
    </lineage>
</organism>
<dbReference type="AlphaFoldDB" id="A0A3M9XNV1"/>
<dbReference type="OrthoDB" id="1683318at2"/>
<sequence length="83" mass="8748">MDERMKELIAIGASAAVNCHPCIEYHLVECDRLNIDREQVKAAAEVGLMVNRGAAAKTRDKIDALLGKAESRTGGASSCGCGS</sequence>
<keyword evidence="3" id="KW-1185">Reference proteome</keyword>
<protein>
    <submittedName>
        <fullName evidence="2">Carboxymuconolactone decarboxylase family protein</fullName>
    </submittedName>
</protein>
<reference evidence="2 3" key="1">
    <citation type="submission" date="2018-08" db="EMBL/GenBank/DDBJ databases">
        <title>Genome sequence of Methylocystis hirsuta CSC1, a methanotroph able to accumulate PHAs.</title>
        <authorList>
            <person name="Bordel S."/>
            <person name="Rodriguez E."/>
            <person name="Gancedo J."/>
            <person name="Munoz R."/>
        </authorList>
    </citation>
    <scope>NUCLEOTIDE SEQUENCE [LARGE SCALE GENOMIC DNA]</scope>
    <source>
        <strain evidence="2 3">CSC1</strain>
    </source>
</reference>
<dbReference type="Pfam" id="PF02627">
    <property type="entry name" value="CMD"/>
    <property type="match status" value="1"/>
</dbReference>
<dbReference type="GO" id="GO:0051920">
    <property type="term" value="F:peroxiredoxin activity"/>
    <property type="evidence" value="ECO:0007669"/>
    <property type="project" value="InterPro"/>
</dbReference>
<dbReference type="EMBL" id="QWDD01000001">
    <property type="protein sequence ID" value="RNJ49684.1"/>
    <property type="molecule type" value="Genomic_DNA"/>
</dbReference>
<dbReference type="Gene3D" id="1.20.1290.10">
    <property type="entry name" value="AhpD-like"/>
    <property type="match status" value="1"/>
</dbReference>
<dbReference type="Proteomes" id="UP000268623">
    <property type="component" value="Unassembled WGS sequence"/>
</dbReference>
<evidence type="ECO:0000259" key="1">
    <source>
        <dbReference type="Pfam" id="PF02627"/>
    </source>
</evidence>
<feature type="domain" description="Carboxymuconolactone decarboxylase-like" evidence="1">
    <location>
        <begin position="2"/>
        <end position="57"/>
    </location>
</feature>
<dbReference type="InterPro" id="IPR003779">
    <property type="entry name" value="CMD-like"/>
</dbReference>
<accession>A0A3M9XNV1</accession>
<evidence type="ECO:0000313" key="3">
    <source>
        <dbReference type="Proteomes" id="UP000268623"/>
    </source>
</evidence>
<dbReference type="InterPro" id="IPR029032">
    <property type="entry name" value="AhpD-like"/>
</dbReference>
<proteinExistence type="predicted"/>
<dbReference type="SUPFAM" id="SSF69118">
    <property type="entry name" value="AhpD-like"/>
    <property type="match status" value="1"/>
</dbReference>
<comment type="caution">
    <text evidence="2">The sequence shown here is derived from an EMBL/GenBank/DDBJ whole genome shotgun (WGS) entry which is preliminary data.</text>
</comment>
<evidence type="ECO:0000313" key="2">
    <source>
        <dbReference type="EMBL" id="RNJ49684.1"/>
    </source>
</evidence>
<gene>
    <name evidence="2" type="ORF">D1O30_08790</name>
</gene>
<name>A0A3M9XNV1_9HYPH</name>